<evidence type="ECO:0000256" key="7">
    <source>
        <dbReference type="SAM" id="Phobius"/>
    </source>
</evidence>
<dbReference type="InterPro" id="IPR025857">
    <property type="entry name" value="MacB_PCD"/>
</dbReference>
<evidence type="ECO:0000256" key="3">
    <source>
        <dbReference type="ARBA" id="ARBA00022692"/>
    </source>
</evidence>
<evidence type="ECO:0000313" key="11">
    <source>
        <dbReference type="Proteomes" id="UP000662873"/>
    </source>
</evidence>
<evidence type="ECO:0000259" key="8">
    <source>
        <dbReference type="Pfam" id="PF02687"/>
    </source>
</evidence>
<dbReference type="KEGG" id="npy:NPRO_05370"/>
<dbReference type="Proteomes" id="UP000662873">
    <property type="component" value="Chromosome"/>
</dbReference>
<evidence type="ECO:0000256" key="4">
    <source>
        <dbReference type="ARBA" id="ARBA00022989"/>
    </source>
</evidence>
<keyword evidence="2" id="KW-1003">Cell membrane</keyword>
<organism evidence="10 11">
    <name type="scientific">Candidatus Nitrosymbiomonas proteolyticus</name>
    <dbReference type="NCBI Taxonomy" id="2608984"/>
    <lineage>
        <taxon>Bacteria</taxon>
        <taxon>Bacillati</taxon>
        <taxon>Armatimonadota</taxon>
        <taxon>Armatimonadota incertae sedis</taxon>
        <taxon>Candidatus Nitrosymbiomonas</taxon>
    </lineage>
</organism>
<dbReference type="AlphaFoldDB" id="A0A809RT89"/>
<dbReference type="PANTHER" id="PTHR30572:SF4">
    <property type="entry name" value="ABC TRANSPORTER PERMEASE YTRF"/>
    <property type="match status" value="1"/>
</dbReference>
<accession>A0A809RT89</accession>
<keyword evidence="4 7" id="KW-1133">Transmembrane helix</keyword>
<feature type="transmembrane region" description="Helical" evidence="7">
    <location>
        <begin position="278"/>
        <end position="303"/>
    </location>
</feature>
<gene>
    <name evidence="10" type="ORF">NPRO_05370</name>
</gene>
<proteinExistence type="inferred from homology"/>
<evidence type="ECO:0000256" key="2">
    <source>
        <dbReference type="ARBA" id="ARBA00022475"/>
    </source>
</evidence>
<dbReference type="PANTHER" id="PTHR30572">
    <property type="entry name" value="MEMBRANE COMPONENT OF TRANSPORTER-RELATED"/>
    <property type="match status" value="1"/>
</dbReference>
<evidence type="ECO:0000313" key="10">
    <source>
        <dbReference type="EMBL" id="BBO22942.1"/>
    </source>
</evidence>
<feature type="transmembrane region" description="Helical" evidence="7">
    <location>
        <begin position="21"/>
        <end position="43"/>
    </location>
</feature>
<dbReference type="Pfam" id="PF12704">
    <property type="entry name" value="MacB_PCD"/>
    <property type="match status" value="1"/>
</dbReference>
<comment type="similarity">
    <text evidence="6">Belongs to the ABC-4 integral membrane protein family.</text>
</comment>
<feature type="transmembrane region" description="Helical" evidence="7">
    <location>
        <begin position="363"/>
        <end position="385"/>
    </location>
</feature>
<evidence type="ECO:0000256" key="1">
    <source>
        <dbReference type="ARBA" id="ARBA00004651"/>
    </source>
</evidence>
<dbReference type="GO" id="GO:0005886">
    <property type="term" value="C:plasma membrane"/>
    <property type="evidence" value="ECO:0007669"/>
    <property type="project" value="UniProtKB-SubCell"/>
</dbReference>
<protein>
    <submittedName>
        <fullName evidence="10">Multidrug ABC transporter substrate-binding protein</fullName>
    </submittedName>
</protein>
<feature type="domain" description="MacB-like periplasmic core" evidence="9">
    <location>
        <begin position="21"/>
        <end position="231"/>
    </location>
</feature>
<keyword evidence="3 7" id="KW-0812">Transmembrane</keyword>
<dbReference type="Pfam" id="PF02687">
    <property type="entry name" value="FtsX"/>
    <property type="match status" value="1"/>
</dbReference>
<keyword evidence="5 7" id="KW-0472">Membrane</keyword>
<dbReference type="InterPro" id="IPR050250">
    <property type="entry name" value="Macrolide_Exporter_MacB"/>
</dbReference>
<feature type="domain" description="ABC3 transporter permease C-terminal" evidence="8">
    <location>
        <begin position="283"/>
        <end position="395"/>
    </location>
</feature>
<evidence type="ECO:0000256" key="5">
    <source>
        <dbReference type="ARBA" id="ARBA00023136"/>
    </source>
</evidence>
<evidence type="ECO:0000256" key="6">
    <source>
        <dbReference type="ARBA" id="ARBA00038076"/>
    </source>
</evidence>
<dbReference type="EMBL" id="AP021858">
    <property type="protein sequence ID" value="BBO22942.1"/>
    <property type="molecule type" value="Genomic_DNA"/>
</dbReference>
<comment type="subcellular location">
    <subcellularLocation>
        <location evidence="1">Cell membrane</location>
        <topology evidence="1">Multi-pass membrane protein</topology>
    </subcellularLocation>
</comment>
<reference evidence="10" key="1">
    <citation type="journal article" name="DNA Res.">
        <title>The physiological potential of anammox bacteria as revealed by their core genome structure.</title>
        <authorList>
            <person name="Okubo T."/>
            <person name="Toyoda A."/>
            <person name="Fukuhara K."/>
            <person name="Uchiyama I."/>
            <person name="Harigaya Y."/>
            <person name="Kuroiwa M."/>
            <person name="Suzuki T."/>
            <person name="Murakami Y."/>
            <person name="Suwa Y."/>
            <person name="Takami H."/>
        </authorList>
    </citation>
    <scope>NUCLEOTIDE SEQUENCE</scope>
    <source>
        <strain evidence="10">317325-2</strain>
    </source>
</reference>
<dbReference type="GO" id="GO:0022857">
    <property type="term" value="F:transmembrane transporter activity"/>
    <property type="evidence" value="ECO:0007669"/>
    <property type="project" value="TreeGrafter"/>
</dbReference>
<name>A0A809RT89_9BACT</name>
<sequence>MSFWDSVESALRAVAANKLRSVLTMLGVVIGVGSVIAMIGIGAGTAQKSLENIEVMGTNMLTIMPNWRRGNVSLGAGDNPNLTEDDVAALKREVETIEFITGSVRSGASVKYGNRTTNTQVYGAEPQVALIRNATKMHQGTWYTAEDEAMANRKAVLGYTVYDELFQGENAIGATIRVKGRNYEVVGVVAYKGGSGFMNPDDQIYVPLKTAQTRLLGKTKYDMINLTAKSGLLFYTQAKVEEVLQRKQSNAMGESLFRIMNQGEWIEQIETQTRLLSFLLAGIASVSLLVGGIGIMNIMLVSVTERTREIGLRKAIGAKRTSVLAQFLLESIVMCLVGGVVGIILGSTGVVFVAQALKVPPIINTQAIVMAFGFSALVGLFFGLYPAMRASRLTPIEALRYE</sequence>
<evidence type="ECO:0000259" key="9">
    <source>
        <dbReference type="Pfam" id="PF12704"/>
    </source>
</evidence>
<dbReference type="InterPro" id="IPR003838">
    <property type="entry name" value="ABC3_permease_C"/>
</dbReference>
<feature type="transmembrane region" description="Helical" evidence="7">
    <location>
        <begin position="324"/>
        <end position="357"/>
    </location>
</feature>